<comment type="caution">
    <text evidence="2">The sequence shown here is derived from an EMBL/GenBank/DDBJ whole genome shotgun (WGS) entry which is preliminary data.</text>
</comment>
<evidence type="ECO:0000256" key="1">
    <source>
        <dbReference type="SAM" id="SignalP"/>
    </source>
</evidence>
<proteinExistence type="predicted"/>
<keyword evidence="3" id="KW-1185">Reference proteome</keyword>
<dbReference type="Proteomes" id="UP000759103">
    <property type="component" value="Unassembled WGS sequence"/>
</dbReference>
<sequence>MTESTVPRRRLRSAAAGLSAASALAMLSACDPQPSDEQVSRERYGAPTEVAAFNNVDECKASGAFAQVTCEEAARNAAAEDSKTAPRFADRDVCEDQFGAGKCLVRNEGGQSFFVPLLTGFMIGRLLNGPGYRYSGLYRSGRDDRYYTPGGAWLYGGGYGGRGYSYQVGSRAVTAPVTTQRIQTRSSVVSRGGFGGRVSARSSGGWGGGRSFGG</sequence>
<gene>
    <name evidence="2" type="ORF">KZ820_10325</name>
</gene>
<dbReference type="EMBL" id="JAHXZN010000002">
    <property type="protein sequence ID" value="MBW6531131.1"/>
    <property type="molecule type" value="Genomic_DNA"/>
</dbReference>
<keyword evidence="1" id="KW-0732">Signal</keyword>
<feature type="signal peptide" evidence="1">
    <location>
        <begin position="1"/>
        <end position="25"/>
    </location>
</feature>
<feature type="chain" id="PRO_5045168188" evidence="1">
    <location>
        <begin position="26"/>
        <end position="214"/>
    </location>
</feature>
<reference evidence="2 3" key="1">
    <citation type="submission" date="2021-07" db="EMBL/GenBank/DDBJ databases">
        <title>Sphingomonas sp.</title>
        <authorList>
            <person name="Feng G."/>
            <person name="Li J."/>
            <person name="Pan M."/>
        </authorList>
    </citation>
    <scope>NUCLEOTIDE SEQUENCE [LARGE SCALE GENOMIC DNA]</scope>
    <source>
        <strain evidence="2 3">RRHST34</strain>
    </source>
</reference>
<accession>A0ABS7BNG9</accession>
<evidence type="ECO:0000313" key="3">
    <source>
        <dbReference type="Proteomes" id="UP000759103"/>
    </source>
</evidence>
<dbReference type="Pfam" id="PF06693">
    <property type="entry name" value="DUF1190"/>
    <property type="match status" value="1"/>
</dbReference>
<dbReference type="InterPro" id="IPR009576">
    <property type="entry name" value="Biofilm_formation_YgiB"/>
</dbReference>
<dbReference type="RefSeq" id="WP_219748513.1">
    <property type="nucleotide sequence ID" value="NZ_JAHXZN010000002.1"/>
</dbReference>
<name>A0ABS7BNG9_9SPHN</name>
<organism evidence="2 3">
    <name type="scientific">Sphingomonas citri</name>
    <dbReference type="NCBI Taxonomy" id="2862499"/>
    <lineage>
        <taxon>Bacteria</taxon>
        <taxon>Pseudomonadati</taxon>
        <taxon>Pseudomonadota</taxon>
        <taxon>Alphaproteobacteria</taxon>
        <taxon>Sphingomonadales</taxon>
        <taxon>Sphingomonadaceae</taxon>
        <taxon>Sphingomonas</taxon>
    </lineage>
</organism>
<protein>
    <submittedName>
        <fullName evidence="2">DUF1190 domain-containing protein</fullName>
    </submittedName>
</protein>
<evidence type="ECO:0000313" key="2">
    <source>
        <dbReference type="EMBL" id="MBW6531131.1"/>
    </source>
</evidence>